<dbReference type="GO" id="GO:0070197">
    <property type="term" value="P:meiotic attachment of telomere to nuclear envelope"/>
    <property type="evidence" value="ECO:0007669"/>
    <property type="project" value="TreeGrafter"/>
</dbReference>
<dbReference type="GO" id="GO:0005637">
    <property type="term" value="C:nuclear inner membrane"/>
    <property type="evidence" value="ECO:0007669"/>
    <property type="project" value="TreeGrafter"/>
</dbReference>
<dbReference type="Ensembl" id="ENSLLET00000032171.1">
    <property type="protein sequence ID" value="ENSLLEP00000030982.1"/>
    <property type="gene ID" value="ENSLLEG00000019612.1"/>
</dbReference>
<name>A0A8C5Q2U5_9ANUR</name>
<dbReference type="GO" id="GO:0003677">
    <property type="term" value="F:DNA binding"/>
    <property type="evidence" value="ECO:0007669"/>
    <property type="project" value="InterPro"/>
</dbReference>
<dbReference type="Pfam" id="PF15077">
    <property type="entry name" value="MAJIN"/>
    <property type="match status" value="1"/>
</dbReference>
<dbReference type="InterPro" id="IPR027816">
    <property type="entry name" value="MAJIN"/>
</dbReference>
<dbReference type="PANTHER" id="PTHR35824">
    <property type="entry name" value="MEMBRANE-ANCHORED JUNCTION PROTEIN MAJIN"/>
    <property type="match status" value="1"/>
</dbReference>
<proteinExistence type="predicted"/>
<dbReference type="Proteomes" id="UP000694569">
    <property type="component" value="Unplaced"/>
</dbReference>
<evidence type="ECO:0000256" key="1">
    <source>
        <dbReference type="SAM" id="MobiDB-lite"/>
    </source>
</evidence>
<reference evidence="2" key="2">
    <citation type="submission" date="2025-09" db="UniProtKB">
        <authorList>
            <consortium name="Ensembl"/>
        </authorList>
    </citation>
    <scope>IDENTIFICATION</scope>
</reference>
<dbReference type="AlphaFoldDB" id="A0A8C5Q2U5"/>
<organism evidence="2 3">
    <name type="scientific">Leptobrachium leishanense</name>
    <name type="common">Leishan spiny toad</name>
    <dbReference type="NCBI Taxonomy" id="445787"/>
    <lineage>
        <taxon>Eukaryota</taxon>
        <taxon>Metazoa</taxon>
        <taxon>Chordata</taxon>
        <taxon>Craniata</taxon>
        <taxon>Vertebrata</taxon>
        <taxon>Euteleostomi</taxon>
        <taxon>Amphibia</taxon>
        <taxon>Batrachia</taxon>
        <taxon>Anura</taxon>
        <taxon>Pelobatoidea</taxon>
        <taxon>Megophryidae</taxon>
        <taxon>Leptobrachium</taxon>
    </lineage>
</organism>
<accession>A0A8C5Q2U5</accession>
<keyword evidence="3" id="KW-1185">Reference proteome</keyword>
<dbReference type="GeneTree" id="ENSGT00390000007971"/>
<dbReference type="GO" id="GO:0007129">
    <property type="term" value="P:homologous chromosome pairing at meiosis"/>
    <property type="evidence" value="ECO:0007669"/>
    <property type="project" value="TreeGrafter"/>
</dbReference>
<sequence>MFLFMSIVHSSGKMPMKPFYFPFPETRLFHSTKYVYKFKLRYGARFNVQFEGNSEHISEEIVASVRAVLANNEHPNPFATQNLIIFPYKSKWDSASRLRFKHGHRSLLPFPYVFTLYIEPKPLRDDQSPSYESSKNKHEQCVDEKIMFDKKLRKTDEAVQQTSNQQAQVSQDTCTSDDSTTKGGIFTFLTSLIPFQFLFSGRSSS</sequence>
<evidence type="ECO:0000313" key="3">
    <source>
        <dbReference type="Proteomes" id="UP000694569"/>
    </source>
</evidence>
<dbReference type="OrthoDB" id="6162963at2759"/>
<dbReference type="PANTHER" id="PTHR35824:SF1">
    <property type="entry name" value="MEMBRANE-ANCHORED JUNCTION PROTEIN"/>
    <property type="match status" value="1"/>
</dbReference>
<feature type="compositionally biased region" description="Low complexity" evidence="1">
    <location>
        <begin position="158"/>
        <end position="177"/>
    </location>
</feature>
<reference evidence="2" key="1">
    <citation type="submission" date="2025-08" db="UniProtKB">
        <authorList>
            <consortium name="Ensembl"/>
        </authorList>
    </citation>
    <scope>IDENTIFICATION</scope>
</reference>
<feature type="region of interest" description="Disordered" evidence="1">
    <location>
        <begin position="155"/>
        <end position="177"/>
    </location>
</feature>
<evidence type="ECO:0000313" key="2">
    <source>
        <dbReference type="Ensembl" id="ENSLLEP00000030982.1"/>
    </source>
</evidence>
<gene>
    <name evidence="2" type="primary">MAJIN</name>
</gene>
<protein>
    <submittedName>
        <fullName evidence="2">Membrane anchored junction protein</fullName>
    </submittedName>
</protein>